<dbReference type="GO" id="GO:0030906">
    <property type="term" value="C:retromer, cargo-selective complex"/>
    <property type="evidence" value="ECO:0007669"/>
    <property type="project" value="InterPro"/>
</dbReference>
<evidence type="ECO:0000256" key="6">
    <source>
        <dbReference type="PIRNR" id="PIRNR009375"/>
    </source>
</evidence>
<dbReference type="GeneID" id="6995620"/>
<evidence type="ECO:0000256" key="1">
    <source>
        <dbReference type="ARBA" id="ARBA00004170"/>
    </source>
</evidence>
<dbReference type="GO" id="GO:0042147">
    <property type="term" value="P:retrograde transport, endosome to Golgi"/>
    <property type="evidence" value="ECO:0007669"/>
    <property type="project" value="InterPro"/>
</dbReference>
<sequence length="822" mass="93839">MERSKYGGNQDQDSLLVIISSNVKEQAYYMKRAIDQDSLRDSLKHASNMLCELRTSSLSPKHYYELYMQIFQEMHDLSNFFDDKIRHGRKMSELYESVQHAGNIIPRLFLLVTAGACYIRSLEVPAKEILFDMSELCRGVQHPIRGLFLRYFLIQMCKDVLPDTGSEYEKNGGGSTLDSWEFLYSNFCESTRLWIRLQNHGSPKDRSRQERERHDLRILVGANLLRVSHLDGITQSIYTQEVLPKLLDVVLSCDDTLAQQYLLDCIIQVFSDELHLKTLETLLAACMKTLPGVDLKPILTNLMNRLSNFLHQSKDNDLLDNIDIFELFRKHLAELHERAQPSSRKQVGNSLERDLSSLLDLHLAFLSFTLTLYPNNAYYVDIILGSTVTLLTNALGIKSDGTCGTTLEPKCIDSVVEILSLPFQSLPLSILVEMNHFPNLLYFLNYQTGKKVAISMVRTVVENNTPLDNAEALRRYCGFISPLLEDENDHLAHNIANKTDDLEQDNAEFVNEQMLVAKLVHQIQHEDLNQIFIMYGILRELFYHSTSKRYKYTLPTLGYCSLKIISSLIDKRGVESNMTNNDLTRPSIKKILQFIHQIATELVSCSAEIALSLFLQGAVMASRVNEPDSYEAICCEFITQSLVCFEEELAESKKQFQSLMAIIGTLINHVSCLESNNYELLAAKLTQYSAKLLRKPDQCRAILMCSNLFWNNDKTRDPDRVLECLQKCLKIADASVQMAPGNSALFIDILEKYMYYLEQGNSSITTDFISNLVTLCFEHIQFAGNEIPEGPKILLRNLSLHINENKSIYKNFKIEDSIISSL</sequence>
<keyword evidence="3 6" id="KW-0813">Transport</keyword>
<evidence type="ECO:0000256" key="2">
    <source>
        <dbReference type="ARBA" id="ARBA00006536"/>
    </source>
</evidence>
<dbReference type="PANTHER" id="PTHR11099:SF0">
    <property type="entry name" value="VACUOLAR PROTEIN SORTING-ASSOCIATED PROTEIN 35"/>
    <property type="match status" value="1"/>
</dbReference>
<dbReference type="Pfam" id="PF03635">
    <property type="entry name" value="Vps35"/>
    <property type="match status" value="1"/>
</dbReference>
<organism evidence="7 8">
    <name type="scientific">Cryptosporidium muris (strain RN66)</name>
    <dbReference type="NCBI Taxonomy" id="441375"/>
    <lineage>
        <taxon>Eukaryota</taxon>
        <taxon>Sar</taxon>
        <taxon>Alveolata</taxon>
        <taxon>Apicomplexa</taxon>
        <taxon>Conoidasida</taxon>
        <taxon>Coccidia</taxon>
        <taxon>Eucoccidiorida</taxon>
        <taxon>Eimeriorina</taxon>
        <taxon>Cryptosporidiidae</taxon>
        <taxon>Cryptosporidium</taxon>
    </lineage>
</organism>
<dbReference type="OrthoDB" id="10258141at2759"/>
<evidence type="ECO:0000313" key="8">
    <source>
        <dbReference type="Proteomes" id="UP000001460"/>
    </source>
</evidence>
<proteinExistence type="inferred from homology"/>
<dbReference type="GO" id="GO:0005829">
    <property type="term" value="C:cytosol"/>
    <property type="evidence" value="ECO:0007669"/>
    <property type="project" value="GOC"/>
</dbReference>
<dbReference type="Gene3D" id="1.25.40.660">
    <property type="entry name" value="Vacuolar protein sorting-associated protein 35, helical subcomplex Vps35-C"/>
    <property type="match status" value="1"/>
</dbReference>
<gene>
    <name evidence="7" type="ORF">CMU_017400</name>
</gene>
<dbReference type="PIRSF" id="PIRSF009375">
    <property type="entry name" value="Retromer_Vps35"/>
    <property type="match status" value="1"/>
</dbReference>
<evidence type="ECO:0000256" key="4">
    <source>
        <dbReference type="ARBA" id="ARBA00022927"/>
    </source>
</evidence>
<name>B6ACY3_CRYMR</name>
<evidence type="ECO:0000256" key="3">
    <source>
        <dbReference type="ARBA" id="ARBA00022448"/>
    </source>
</evidence>
<dbReference type="AlphaFoldDB" id="B6ACY3"/>
<dbReference type="RefSeq" id="XP_002140336.1">
    <property type="nucleotide sequence ID" value="XM_002140300.1"/>
</dbReference>
<dbReference type="eggNOG" id="KOG1107">
    <property type="taxonomic scope" value="Eukaryota"/>
</dbReference>
<keyword evidence="5" id="KW-0472">Membrane</keyword>
<dbReference type="EMBL" id="DS989728">
    <property type="protein sequence ID" value="EEA05987.1"/>
    <property type="molecule type" value="Genomic_DNA"/>
</dbReference>
<comment type="similarity">
    <text evidence="2 6">Belongs to the VPS35 family.</text>
</comment>
<dbReference type="PANTHER" id="PTHR11099">
    <property type="entry name" value="VACUOLAR SORTING PROTEIN 35"/>
    <property type="match status" value="1"/>
</dbReference>
<dbReference type="GO" id="GO:0006886">
    <property type="term" value="P:intracellular protein transport"/>
    <property type="evidence" value="ECO:0007669"/>
    <property type="project" value="TreeGrafter"/>
</dbReference>
<comment type="function">
    <text evidence="6">Plays a role in vesicular protein sorting.</text>
</comment>
<keyword evidence="4 6" id="KW-0653">Protein transport</keyword>
<reference evidence="7" key="1">
    <citation type="submission" date="2008-06" db="EMBL/GenBank/DDBJ databases">
        <authorList>
            <person name="Lorenzi H."/>
            <person name="Inman J."/>
            <person name="Miller J."/>
            <person name="Schobel S."/>
            <person name="Amedeo P."/>
            <person name="Caler E.V."/>
            <person name="da Silva J."/>
        </authorList>
    </citation>
    <scope>NUCLEOTIDE SEQUENCE [LARGE SCALE GENOMIC DNA]</scope>
    <source>
        <strain evidence="7">RN66</strain>
    </source>
</reference>
<dbReference type="STRING" id="441375.B6ACY3"/>
<dbReference type="Proteomes" id="UP000001460">
    <property type="component" value="Unassembled WGS sequence"/>
</dbReference>
<dbReference type="InterPro" id="IPR005378">
    <property type="entry name" value="Vps35"/>
</dbReference>
<comment type="subcellular location">
    <subcellularLocation>
        <location evidence="1">Membrane</location>
        <topology evidence="1">Peripheral membrane protein</topology>
    </subcellularLocation>
</comment>
<accession>B6ACY3</accession>
<dbReference type="OMA" id="YIRSREY"/>
<dbReference type="GO" id="GO:0005770">
    <property type="term" value="C:late endosome"/>
    <property type="evidence" value="ECO:0007669"/>
    <property type="project" value="TreeGrafter"/>
</dbReference>
<dbReference type="InterPro" id="IPR042491">
    <property type="entry name" value="Vps35_C"/>
</dbReference>
<evidence type="ECO:0000256" key="5">
    <source>
        <dbReference type="ARBA" id="ARBA00023136"/>
    </source>
</evidence>
<keyword evidence="8" id="KW-1185">Reference proteome</keyword>
<evidence type="ECO:0000313" key="7">
    <source>
        <dbReference type="EMBL" id="EEA05987.1"/>
    </source>
</evidence>
<protein>
    <recommendedName>
        <fullName evidence="6">Vacuolar protein sorting-associated protein 35</fullName>
    </recommendedName>
</protein>
<dbReference type="VEuPathDB" id="CryptoDB:CMU_017400"/>